<comment type="pathway">
    <text evidence="3 16">Amino-acid biosynthesis; L-histidine biosynthesis; L-histidine from 5-phospho-alpha-D-ribose 1-diphosphate: step 1/9.</text>
</comment>
<evidence type="ECO:0000256" key="2">
    <source>
        <dbReference type="ARBA" id="ARBA00004496"/>
    </source>
</evidence>
<dbReference type="PANTHER" id="PTHR21403:SF8">
    <property type="entry name" value="ATP PHOSPHORIBOSYLTRANSFERASE"/>
    <property type="match status" value="1"/>
</dbReference>
<comment type="caution">
    <text evidence="18">The sequence shown here is derived from an EMBL/GenBank/DDBJ whole genome shotgun (WGS) entry which is preliminary data.</text>
</comment>
<evidence type="ECO:0000256" key="3">
    <source>
        <dbReference type="ARBA" id="ARBA00004667"/>
    </source>
</evidence>
<keyword evidence="13 16" id="KW-0067">ATP-binding</keyword>
<keyword evidence="8 16" id="KW-0963">Cytoplasm</keyword>
<accession>A0ABX5FEY1</accession>
<dbReference type="EC" id="2.4.2.17" evidence="6 16"/>
<dbReference type="NCBIfam" id="TIGR00070">
    <property type="entry name" value="hisG"/>
    <property type="match status" value="1"/>
</dbReference>
<dbReference type="CDD" id="cd13595">
    <property type="entry name" value="PBP2_HisGs"/>
    <property type="match status" value="1"/>
</dbReference>
<evidence type="ECO:0000256" key="15">
    <source>
        <dbReference type="ARBA" id="ARBA00024861"/>
    </source>
</evidence>
<evidence type="ECO:0000256" key="11">
    <source>
        <dbReference type="ARBA" id="ARBA00022679"/>
    </source>
</evidence>
<dbReference type="GO" id="GO:0016757">
    <property type="term" value="F:glycosyltransferase activity"/>
    <property type="evidence" value="ECO:0007669"/>
    <property type="project" value="UniProtKB-KW"/>
</dbReference>
<keyword evidence="9 16" id="KW-0028">Amino-acid biosynthesis</keyword>
<evidence type="ECO:0000256" key="4">
    <source>
        <dbReference type="ARBA" id="ARBA00009489"/>
    </source>
</evidence>
<keyword evidence="14 16" id="KW-0368">Histidine biosynthesis</keyword>
<proteinExistence type="inferred from homology"/>
<evidence type="ECO:0000256" key="16">
    <source>
        <dbReference type="HAMAP-Rule" id="MF_01018"/>
    </source>
</evidence>
<organism evidence="18 19">
    <name type="scientific">Candidatus Pandoraea novymonadis</name>
    <dbReference type="NCBI Taxonomy" id="1808959"/>
    <lineage>
        <taxon>Bacteria</taxon>
        <taxon>Pseudomonadati</taxon>
        <taxon>Pseudomonadota</taxon>
        <taxon>Betaproteobacteria</taxon>
        <taxon>Burkholderiales</taxon>
        <taxon>Burkholderiaceae</taxon>
        <taxon>Pandoraea</taxon>
    </lineage>
</organism>
<dbReference type="SUPFAM" id="SSF53850">
    <property type="entry name" value="Periplasmic binding protein-like II"/>
    <property type="match status" value="1"/>
</dbReference>
<feature type="domain" description="ATP phosphoribosyltransferase catalytic" evidence="17">
    <location>
        <begin position="73"/>
        <end position="229"/>
    </location>
</feature>
<protein>
    <recommendedName>
        <fullName evidence="7 16">ATP phosphoribosyltransferase</fullName>
        <shortName evidence="16">ATP-PRT</shortName>
        <shortName evidence="16">ATP-PRTase</shortName>
        <ecNumber evidence="6 16">2.4.2.17</ecNumber>
    </recommendedName>
</protein>
<dbReference type="HAMAP" id="MF_01018">
    <property type="entry name" value="HisG_Short"/>
    <property type="match status" value="1"/>
</dbReference>
<dbReference type="InterPro" id="IPR018198">
    <property type="entry name" value="ATP_PRibTrfase_CS"/>
</dbReference>
<evidence type="ECO:0000256" key="10">
    <source>
        <dbReference type="ARBA" id="ARBA00022676"/>
    </source>
</evidence>
<evidence type="ECO:0000256" key="12">
    <source>
        <dbReference type="ARBA" id="ARBA00022741"/>
    </source>
</evidence>
<keyword evidence="12 16" id="KW-0547">Nucleotide-binding</keyword>
<keyword evidence="19" id="KW-1185">Reference proteome</keyword>
<evidence type="ECO:0000256" key="8">
    <source>
        <dbReference type="ARBA" id="ARBA00022490"/>
    </source>
</evidence>
<comment type="subcellular location">
    <subcellularLocation>
        <location evidence="2 16">Cytoplasm</location>
    </subcellularLocation>
</comment>
<dbReference type="InterPro" id="IPR024893">
    <property type="entry name" value="ATP_PRibTrfase_HisG_short"/>
</dbReference>
<dbReference type="PROSITE" id="PS01316">
    <property type="entry name" value="ATP_P_PHORIBOSYLTR"/>
    <property type="match status" value="1"/>
</dbReference>
<evidence type="ECO:0000256" key="1">
    <source>
        <dbReference type="ARBA" id="ARBA00000915"/>
    </source>
</evidence>
<comment type="function">
    <text evidence="15 16">Catalyzes the condensation of ATP and 5-phosphoribose 1-diphosphate to form N'-(5'-phosphoribosyl)-ATP (PR-ATP). Has a crucial role in the pathway because the rate of histidine biosynthesis seems to be controlled primarily by regulation of HisG enzymatic activity.</text>
</comment>
<dbReference type="PANTHER" id="PTHR21403">
    <property type="entry name" value="ATP PHOSPHORIBOSYLTRANSFERASE ATP-PRTASE"/>
    <property type="match status" value="1"/>
</dbReference>
<evidence type="ECO:0000256" key="5">
    <source>
        <dbReference type="ARBA" id="ARBA00011496"/>
    </source>
</evidence>
<evidence type="ECO:0000313" key="18">
    <source>
        <dbReference type="EMBL" id="PSB91577.1"/>
    </source>
</evidence>
<dbReference type="EMBL" id="MUHY01000004">
    <property type="protein sequence ID" value="PSB91577.1"/>
    <property type="molecule type" value="Genomic_DNA"/>
</dbReference>
<gene>
    <name evidence="16 18" type="primary">hisG</name>
    <name evidence="18" type="ORF">BZL35_00974</name>
</gene>
<comment type="domain">
    <text evidence="16">Lacks the C-terminal regulatory region which is replaced by HisZ.</text>
</comment>
<keyword evidence="11 16" id="KW-0808">Transferase</keyword>
<comment type="catalytic activity">
    <reaction evidence="1 16">
        <text>1-(5-phospho-beta-D-ribosyl)-ATP + diphosphate = 5-phospho-alpha-D-ribose 1-diphosphate + ATP</text>
        <dbReference type="Rhea" id="RHEA:18473"/>
        <dbReference type="ChEBI" id="CHEBI:30616"/>
        <dbReference type="ChEBI" id="CHEBI:33019"/>
        <dbReference type="ChEBI" id="CHEBI:58017"/>
        <dbReference type="ChEBI" id="CHEBI:73183"/>
        <dbReference type="EC" id="2.4.2.17"/>
    </reaction>
</comment>
<evidence type="ECO:0000256" key="13">
    <source>
        <dbReference type="ARBA" id="ARBA00022840"/>
    </source>
</evidence>
<evidence type="ECO:0000256" key="6">
    <source>
        <dbReference type="ARBA" id="ARBA00011946"/>
    </source>
</evidence>
<dbReference type="InterPro" id="IPR013820">
    <property type="entry name" value="ATP_PRibTrfase_cat"/>
</dbReference>
<sequence>MSMTNSVIPITGNRMSAKLLNQPLTLALSKGRIFTETLSLLAAAGIEVTEDPETSRKLILSTSDPNLRVITVRATDVPTYVQYGAADFGVAGKDVLIEHSGAGLYQLVDLNIAQCRMSVAVHQGFDYKNAVCQGARLRVATKYVQTAMEHFAAKGVHVDLIKLYGSMELGPLVGLSDAIVDLVSTGGTLRANNLVEVEEIMEVSSRLVVNQAALKLKRESLQPILEAFERASVTHV</sequence>
<comment type="subunit">
    <text evidence="5 16">Heteromultimer composed of HisG and HisZ subunits.</text>
</comment>
<dbReference type="Pfam" id="PF01634">
    <property type="entry name" value="HisG"/>
    <property type="match status" value="1"/>
</dbReference>
<comment type="similarity">
    <text evidence="4 16">Belongs to the ATP phosphoribosyltransferase family. Short subfamily.</text>
</comment>
<name>A0ABX5FEY1_9BURK</name>
<evidence type="ECO:0000313" key="19">
    <source>
        <dbReference type="Proteomes" id="UP000242660"/>
    </source>
</evidence>
<evidence type="ECO:0000256" key="7">
    <source>
        <dbReference type="ARBA" id="ARBA00020998"/>
    </source>
</evidence>
<dbReference type="Gene3D" id="3.40.190.10">
    <property type="entry name" value="Periplasmic binding protein-like II"/>
    <property type="match status" value="2"/>
</dbReference>
<keyword evidence="10 16" id="KW-0328">Glycosyltransferase</keyword>
<evidence type="ECO:0000256" key="14">
    <source>
        <dbReference type="ARBA" id="ARBA00023102"/>
    </source>
</evidence>
<dbReference type="Proteomes" id="UP000242660">
    <property type="component" value="Unassembled WGS sequence"/>
</dbReference>
<reference evidence="18 19" key="1">
    <citation type="journal article" date="2017" name="Front. Microbiol.">
        <title>Genome of Ca. Pandoraea novymonadis, an Endosymbiotic Bacterium of the Trypanosomatid Novymonas esmeraldas.</title>
        <authorList>
            <person name="Kostygov A.Y."/>
            <person name="Butenko A."/>
            <person name="Nenarokova A."/>
            <person name="Tashyreva D."/>
            <person name="Flegontov P."/>
            <person name="Lukes J."/>
            <person name="Yurchenko V."/>
        </authorList>
    </citation>
    <scope>NUCLEOTIDE SEQUENCE [LARGE SCALE GENOMIC DNA]</scope>
    <source>
        <strain evidence="18 19">E262</strain>
    </source>
</reference>
<evidence type="ECO:0000259" key="17">
    <source>
        <dbReference type="Pfam" id="PF01634"/>
    </source>
</evidence>
<dbReference type="InterPro" id="IPR001348">
    <property type="entry name" value="ATP_PRibTrfase_HisG"/>
</dbReference>
<evidence type="ECO:0000256" key="9">
    <source>
        <dbReference type="ARBA" id="ARBA00022605"/>
    </source>
</evidence>